<name>A0ABN8SBJ3_9CNID</name>
<dbReference type="Pfam" id="PF12937">
    <property type="entry name" value="F-box-like"/>
    <property type="match status" value="1"/>
</dbReference>
<dbReference type="PANTHER" id="PTHR11319">
    <property type="entry name" value="G PROTEIN-COUPLED RECEPTOR-RELATED"/>
    <property type="match status" value="1"/>
</dbReference>
<evidence type="ECO:0000256" key="1">
    <source>
        <dbReference type="SAM" id="Phobius"/>
    </source>
</evidence>
<dbReference type="SUPFAM" id="SSF81383">
    <property type="entry name" value="F-box domain"/>
    <property type="match status" value="1"/>
</dbReference>
<gene>
    <name evidence="3" type="ORF">PEVE_00018675</name>
</gene>
<keyword evidence="4" id="KW-1185">Reference proteome</keyword>
<keyword evidence="1" id="KW-0812">Transmembrane</keyword>
<evidence type="ECO:0000313" key="4">
    <source>
        <dbReference type="Proteomes" id="UP001159427"/>
    </source>
</evidence>
<dbReference type="InterPro" id="IPR011050">
    <property type="entry name" value="Pectin_lyase_fold/virulence"/>
</dbReference>
<feature type="transmembrane region" description="Helical" evidence="1">
    <location>
        <begin position="1504"/>
        <end position="1522"/>
    </location>
</feature>
<accession>A0ABN8SBJ3</accession>
<feature type="transmembrane region" description="Helical" evidence="1">
    <location>
        <begin position="1627"/>
        <end position="1648"/>
    </location>
</feature>
<dbReference type="SUPFAM" id="SSF51126">
    <property type="entry name" value="Pectin lyase-like"/>
    <property type="match status" value="2"/>
</dbReference>
<sequence>FCKILSFQNFTMKIAMTPSTLDFLIKQGNGVLDIVAPEVFYQIMMFLQPKDLRVCMCVSKKWKLLLSTSYFWRNYVDHNFDFNDDDDEELTGMLHELGSTWIFGNGTGMLPSIPQGDLFEEFPRRWKSGIIHPVGPDVHVNVEDHKSFCEALYQLQKLKNEIDEREIVYTGPRGDRGECPIDVILFSWGKDQLPSVKEIIEILHLNTNLHLHVIYETSERRFGEGDELGKLFKCRRQLPGESSFFETLPKVIDGYVFVKVRVDYQGRMNSFRPSPVFILTQLSPGIEDGSRTDVYVSIHGQDIDNCGPQSEPCRSIAKAVQHVRKNGRIHLDGSGTKDQPFDCKSRLTNDQYWGISIDKSVSIERLDSTPHVKCEKGFHFHKGKVRMKIILSGIAFEHAPLVFDDCSSVQLINCSFKNAGKRAAVSVRTQNIPTLQLHIQGPSLFLNNQRCIEVWIRNKRGFSLTLGVNNTIFQENGLQSNQSTGPVISIRSNIKSNSSVQTDISVKNVTSVENKTPFMLLVLPTANTKEVYSHVKLLNNNLRSSNTTNSARRFMDSMYISQVRKTDTRFHHFLCGNNSNDLALRCIKISSSKAKVQIENSLFVGQTVKKGKGGALSIECKLRAFLVVTNTTFERNKAYSGGGAISFNTVKGDLLTLELTNVNFSECESETQGSAVLVGKTHSLKAKPKTYVLNAHFRNVRVKNCAGSHSSVFVMMKSGFVEFERFHWENTVSRISGGIFVASTSTWKTDVSILKSNFTDNHYNGSVFVRIEALKKHRGKVLLANTSMYNNQNGALIISPKYEILLKNVTIAYCRHGLQTSKKWLFPSELPLKPVKILIENCTFKRNFYDVSITVREARSVSFTVNNTNFIGQSNGHAIRFYMPAVGNETKTSTATVKLDKVIFDSRPATYFALYFRGKKYVTIRQSIFRHCTSVSQELWNYGDSKFAYETATGAISILSNPDKRYKTGCVQRNINNNTHPLWRYDTHVTVEDTLFQENAGLNGGAVYLSNGNTTFRNCSFENNLAAKHTGQVYSAYGTGRVEFVNCSFVSSTYQTTISGRKFKNVAFFYSESGGPIKFRNSSMFSNTSTRRSFSLLAVYNGGYVDIDRETSIRCEGSQISFANATHFVYTEKRQRFCIENVTVLWFSCKLCSPGYYSLQTGFSKGLSVDDSFQCHPCPLGATCIRNESSIAAIENFWGYNVPGSDAQVLKFVPCPKGYCRSPSPQSLEYNSCHGNRTGFLCGQCSPGYTESLFNSECRKTAKCKDYLFWIAMFLFSAALALYLLIDPPLLRLLSPQQILWFMKKKERGQNQENSENCDEPGSGYTKIAFYYYQVADLLLSISLDDLVPEMPLVVAIISAFNFQVRAVYLRIECPFPGLTPVTKELLLSLVVFATMANLALIFCAHLVISRFHKKLRKPSLSYYAAVTLEILLLGYDRLAETSLALMHCVRTGDEHRLFIDGTTICWQPWQYILLGYIVVFVVPFIGVLYCGSLNLYSSSISSGEFLAACAIPLPFLIYWLFKRVFKRRNEENGSEEAAAKPNNSAEVIKVLHKPFRDPNDRDEGTLYWESVMIGRRLILLTFHSFIPNAMIRFFFMASACVFMAIHHIIKAPFRSNTANKAETMSLVTLAIVALISLIKATLLSSGISPKGRNKVFLKGLQWFELAAMGLVPALFFLLAVLAIMSQTFRVIIYLVKK</sequence>
<protein>
    <recommendedName>
        <fullName evidence="2">F-box domain-containing protein</fullName>
    </recommendedName>
</protein>
<dbReference type="Proteomes" id="UP001159427">
    <property type="component" value="Unassembled WGS sequence"/>
</dbReference>
<dbReference type="InterPro" id="IPR001810">
    <property type="entry name" value="F-box_dom"/>
</dbReference>
<keyword evidence="1" id="KW-0472">Membrane</keyword>
<dbReference type="EMBL" id="CALNXI010002528">
    <property type="protein sequence ID" value="CAH3188615.1"/>
    <property type="molecule type" value="Genomic_DNA"/>
</dbReference>
<feature type="domain" description="F-box" evidence="2">
    <location>
        <begin position="35"/>
        <end position="75"/>
    </location>
</feature>
<keyword evidence="1" id="KW-1133">Transmembrane helix</keyword>
<dbReference type="SMART" id="SM00256">
    <property type="entry name" value="FBOX"/>
    <property type="match status" value="1"/>
</dbReference>
<reference evidence="3 4" key="1">
    <citation type="submission" date="2022-05" db="EMBL/GenBank/DDBJ databases">
        <authorList>
            <consortium name="Genoscope - CEA"/>
            <person name="William W."/>
        </authorList>
    </citation>
    <scope>NUCLEOTIDE SEQUENCE [LARGE SCALE GENOMIC DNA]</scope>
</reference>
<feature type="transmembrane region" description="Helical" evidence="1">
    <location>
        <begin position="1387"/>
        <end position="1409"/>
    </location>
</feature>
<feature type="non-terminal residue" evidence="3">
    <location>
        <position position="1"/>
    </location>
</feature>
<dbReference type="InterPro" id="IPR006626">
    <property type="entry name" value="PbH1"/>
</dbReference>
<dbReference type="Gene3D" id="1.20.1280.50">
    <property type="match status" value="1"/>
</dbReference>
<dbReference type="PANTHER" id="PTHR11319:SF35">
    <property type="entry name" value="OUTER MEMBRANE PROTEIN PMPC-RELATED"/>
    <property type="match status" value="1"/>
</dbReference>
<feature type="transmembrane region" description="Helical" evidence="1">
    <location>
        <begin position="1267"/>
        <end position="1286"/>
    </location>
</feature>
<feature type="transmembrane region" description="Helical" evidence="1">
    <location>
        <begin position="1668"/>
        <end position="1696"/>
    </location>
</feature>
<dbReference type="SMART" id="SM00710">
    <property type="entry name" value="PbH1"/>
    <property type="match status" value="6"/>
</dbReference>
<feature type="non-terminal residue" evidence="3">
    <location>
        <position position="1698"/>
    </location>
</feature>
<comment type="caution">
    <text evidence="3">The sequence shown here is derived from an EMBL/GenBank/DDBJ whole genome shotgun (WGS) entry which is preliminary data.</text>
</comment>
<feature type="transmembrane region" description="Helical" evidence="1">
    <location>
        <begin position="1586"/>
        <end position="1606"/>
    </location>
</feature>
<feature type="transmembrane region" description="Helical" evidence="1">
    <location>
        <begin position="1472"/>
        <end position="1492"/>
    </location>
</feature>
<dbReference type="InterPro" id="IPR036047">
    <property type="entry name" value="F-box-like_dom_sf"/>
</dbReference>
<evidence type="ECO:0000259" key="2">
    <source>
        <dbReference type="SMART" id="SM00256"/>
    </source>
</evidence>
<organism evidence="3 4">
    <name type="scientific">Porites evermanni</name>
    <dbReference type="NCBI Taxonomy" id="104178"/>
    <lineage>
        <taxon>Eukaryota</taxon>
        <taxon>Metazoa</taxon>
        <taxon>Cnidaria</taxon>
        <taxon>Anthozoa</taxon>
        <taxon>Hexacorallia</taxon>
        <taxon>Scleractinia</taxon>
        <taxon>Fungiina</taxon>
        <taxon>Poritidae</taxon>
        <taxon>Porites</taxon>
    </lineage>
</organism>
<evidence type="ECO:0000313" key="3">
    <source>
        <dbReference type="EMBL" id="CAH3188615.1"/>
    </source>
</evidence>
<proteinExistence type="predicted"/>